<evidence type="ECO:0000256" key="3">
    <source>
        <dbReference type="ARBA" id="ARBA00022670"/>
    </source>
</evidence>
<keyword evidence="3" id="KW-0645">Protease</keyword>
<evidence type="ECO:0000256" key="6">
    <source>
        <dbReference type="ARBA" id="ARBA00022833"/>
    </source>
</evidence>
<evidence type="ECO:0000256" key="8">
    <source>
        <dbReference type="SAM" id="SignalP"/>
    </source>
</evidence>
<sequence length="476" mass="51428">MSKLMLVFKNKAVFRILALGLLLVCANVYADLPSGIAMSVDVVQSKVSPSEQALVKVTYTNVGSTPKQLLRWETAFEGRVDEDFLTVTHEGRVLPYMGRHYKRAPATSADYISLAPGESRSQVVDINTGYHLDYKGEYLISPKGAAVAQKSPPVKLILSKDRPVSLKQTPIINSCDGDRPDQIDSALGAAESLAKRARDDMRATPVAFRRSVQRYKEWFGAYTATRWNAVQRNFDRIFSTLSGRTITFECDDSVPYFAYVYPGQPYDVYLGQAFWSAPMTGTDSKAGTIIHEVSHFNVVAATDDIEYGQSAARSLARTRPADAVRNADSHEYFAENTPSLPMFTATVDLVSSITVTEDLKTVVGGNVSLSASVSNVGSADAPSTTVTVRVSADSVISLADPVAGSAPVMALAGGEELAVDLSFKAPREEGQYWIGVCVTEVNGESGTDNNCSGGVPLTVRKMSLLSVLMLLLSDDD</sequence>
<dbReference type="InterPro" id="IPR050414">
    <property type="entry name" value="Fungal_M35_metalloproteases"/>
</dbReference>
<dbReference type="GO" id="GO:0004222">
    <property type="term" value="F:metalloendopeptidase activity"/>
    <property type="evidence" value="ECO:0007669"/>
    <property type="project" value="InterPro"/>
</dbReference>
<feature type="domain" description="Lysine-specific metallo-endopeptidase" evidence="9">
    <location>
        <begin position="199"/>
        <end position="335"/>
    </location>
</feature>
<dbReference type="Pfam" id="PF07705">
    <property type="entry name" value="CARDB"/>
    <property type="match status" value="1"/>
</dbReference>
<name>A0A918RK02_9GAMM</name>
<dbReference type="RefSeq" id="WP_189398418.1">
    <property type="nucleotide sequence ID" value="NZ_BMXA01000001.1"/>
</dbReference>
<dbReference type="Gene3D" id="3.40.390.10">
    <property type="entry name" value="Collagenase (Catalytic Domain)"/>
    <property type="match status" value="1"/>
</dbReference>
<keyword evidence="5" id="KW-0378">Hydrolase</keyword>
<dbReference type="GO" id="GO:0006508">
    <property type="term" value="P:proteolysis"/>
    <property type="evidence" value="ECO:0007669"/>
    <property type="project" value="UniProtKB-KW"/>
</dbReference>
<keyword evidence="11" id="KW-1185">Reference proteome</keyword>
<dbReference type="InterPro" id="IPR013783">
    <property type="entry name" value="Ig-like_fold"/>
</dbReference>
<comment type="cofactor">
    <cofactor evidence="1">
        <name>Zn(2+)</name>
        <dbReference type="ChEBI" id="CHEBI:29105"/>
    </cofactor>
</comment>
<evidence type="ECO:0000256" key="2">
    <source>
        <dbReference type="ARBA" id="ARBA00010279"/>
    </source>
</evidence>
<keyword evidence="6" id="KW-0862">Zinc</keyword>
<organism evidence="10 11">
    <name type="scientific">Arenicella chitinivorans</name>
    <dbReference type="NCBI Taxonomy" id="1329800"/>
    <lineage>
        <taxon>Bacteria</taxon>
        <taxon>Pseudomonadati</taxon>
        <taxon>Pseudomonadota</taxon>
        <taxon>Gammaproteobacteria</taxon>
        <taxon>Arenicellales</taxon>
        <taxon>Arenicellaceae</taxon>
        <taxon>Arenicella</taxon>
    </lineage>
</organism>
<comment type="similarity">
    <text evidence="2">Belongs to the peptidase M35 family.</text>
</comment>
<dbReference type="SMART" id="SM01351">
    <property type="entry name" value="Aspzincin_M35"/>
    <property type="match status" value="1"/>
</dbReference>
<reference evidence="10" key="1">
    <citation type="journal article" date="2014" name="Int. J. Syst. Evol. Microbiol.">
        <title>Complete genome sequence of Corynebacterium casei LMG S-19264T (=DSM 44701T), isolated from a smear-ripened cheese.</title>
        <authorList>
            <consortium name="US DOE Joint Genome Institute (JGI-PGF)"/>
            <person name="Walter F."/>
            <person name="Albersmeier A."/>
            <person name="Kalinowski J."/>
            <person name="Ruckert C."/>
        </authorList>
    </citation>
    <scope>NUCLEOTIDE SEQUENCE</scope>
    <source>
        <strain evidence="10">KCTC 12711</strain>
    </source>
</reference>
<evidence type="ECO:0000259" key="9">
    <source>
        <dbReference type="SMART" id="SM01351"/>
    </source>
</evidence>
<accession>A0A918RK02</accession>
<feature type="chain" id="PRO_5037403292" description="Lysine-specific metallo-endopeptidase domain-containing protein" evidence="8">
    <location>
        <begin position="31"/>
        <end position="476"/>
    </location>
</feature>
<evidence type="ECO:0000313" key="10">
    <source>
        <dbReference type="EMBL" id="GGZ99383.1"/>
    </source>
</evidence>
<keyword evidence="4" id="KW-0479">Metal-binding</keyword>
<dbReference type="Proteomes" id="UP000614811">
    <property type="component" value="Unassembled WGS sequence"/>
</dbReference>
<dbReference type="InterPro" id="IPR024079">
    <property type="entry name" value="MetalloPept_cat_dom_sf"/>
</dbReference>
<evidence type="ECO:0000256" key="4">
    <source>
        <dbReference type="ARBA" id="ARBA00022723"/>
    </source>
</evidence>
<gene>
    <name evidence="10" type="ORF">GCM10008090_04960</name>
</gene>
<dbReference type="PANTHER" id="PTHR37016">
    <property type="match status" value="1"/>
</dbReference>
<comment type="caution">
    <text evidence="10">The sequence shown here is derived from an EMBL/GenBank/DDBJ whole genome shotgun (WGS) entry which is preliminary data.</text>
</comment>
<evidence type="ECO:0000313" key="11">
    <source>
        <dbReference type="Proteomes" id="UP000614811"/>
    </source>
</evidence>
<evidence type="ECO:0000256" key="5">
    <source>
        <dbReference type="ARBA" id="ARBA00022801"/>
    </source>
</evidence>
<evidence type="ECO:0000256" key="1">
    <source>
        <dbReference type="ARBA" id="ARBA00001947"/>
    </source>
</evidence>
<keyword evidence="7" id="KW-0482">Metalloprotease</keyword>
<proteinExistence type="inferred from homology"/>
<dbReference type="InterPro" id="IPR011635">
    <property type="entry name" value="CARDB"/>
</dbReference>
<dbReference type="GO" id="GO:0046872">
    <property type="term" value="F:metal ion binding"/>
    <property type="evidence" value="ECO:0007669"/>
    <property type="project" value="UniProtKB-KW"/>
</dbReference>
<feature type="signal peptide" evidence="8">
    <location>
        <begin position="1"/>
        <end position="30"/>
    </location>
</feature>
<dbReference type="EMBL" id="BMXA01000001">
    <property type="protein sequence ID" value="GGZ99383.1"/>
    <property type="molecule type" value="Genomic_DNA"/>
</dbReference>
<protein>
    <recommendedName>
        <fullName evidence="9">Lysine-specific metallo-endopeptidase domain-containing protein</fullName>
    </recommendedName>
</protein>
<dbReference type="AlphaFoldDB" id="A0A918RK02"/>
<dbReference type="Gene3D" id="2.60.40.2970">
    <property type="match status" value="1"/>
</dbReference>
<keyword evidence="8" id="KW-0732">Signal</keyword>
<dbReference type="Gene3D" id="2.60.40.10">
    <property type="entry name" value="Immunoglobulins"/>
    <property type="match status" value="1"/>
</dbReference>
<dbReference type="Pfam" id="PF14521">
    <property type="entry name" value="Aspzincin_M35"/>
    <property type="match status" value="1"/>
</dbReference>
<evidence type="ECO:0000256" key="7">
    <source>
        <dbReference type="ARBA" id="ARBA00023049"/>
    </source>
</evidence>
<reference evidence="10" key="2">
    <citation type="submission" date="2020-09" db="EMBL/GenBank/DDBJ databases">
        <authorList>
            <person name="Sun Q."/>
            <person name="Kim S."/>
        </authorList>
    </citation>
    <scope>NUCLEOTIDE SEQUENCE</scope>
    <source>
        <strain evidence="10">KCTC 12711</strain>
    </source>
</reference>
<dbReference type="InterPro" id="IPR029463">
    <property type="entry name" value="Lys_MEP"/>
</dbReference>
<dbReference type="PANTHER" id="PTHR37016:SF3">
    <property type="entry name" value="NEUTRAL PROTEASE 2-RELATED"/>
    <property type="match status" value="1"/>
</dbReference>
<dbReference type="SUPFAM" id="SSF55486">
    <property type="entry name" value="Metalloproteases ('zincins'), catalytic domain"/>
    <property type="match status" value="1"/>
</dbReference>